<feature type="domain" description="Reverse transcriptase RNase H-like" evidence="7">
    <location>
        <begin position="27"/>
        <end position="66"/>
    </location>
</feature>
<evidence type="ECO:0000256" key="5">
    <source>
        <dbReference type="ARBA" id="ARBA00022801"/>
    </source>
</evidence>
<keyword evidence="2" id="KW-0548">Nucleotidyltransferase</keyword>
<dbReference type="Pfam" id="PF17917">
    <property type="entry name" value="RT_RNaseH"/>
    <property type="match status" value="1"/>
</dbReference>
<evidence type="ECO:0000256" key="1">
    <source>
        <dbReference type="ARBA" id="ARBA00022679"/>
    </source>
</evidence>
<protein>
    <recommendedName>
        <fullName evidence="7">Reverse transcriptase RNase H-like domain-containing protein</fullName>
    </recommendedName>
</protein>
<dbReference type="GO" id="GO:0016787">
    <property type="term" value="F:hydrolase activity"/>
    <property type="evidence" value="ECO:0007669"/>
    <property type="project" value="UniProtKB-KW"/>
</dbReference>
<keyword evidence="5" id="KW-0378">Hydrolase</keyword>
<dbReference type="InterPro" id="IPR043502">
    <property type="entry name" value="DNA/RNA_pol_sf"/>
</dbReference>
<evidence type="ECO:0000313" key="9">
    <source>
        <dbReference type="Proteomes" id="UP000257109"/>
    </source>
</evidence>
<sequence length="67" mass="7998">MLTPKTEKEVRGFLGWLNYIARLISQLMHDETSKKEHAIYYLSKKFMDYEMRYSSLERTCCALAWAT</sequence>
<feature type="non-terminal residue" evidence="8">
    <location>
        <position position="1"/>
    </location>
</feature>
<dbReference type="Proteomes" id="UP000257109">
    <property type="component" value="Unassembled WGS sequence"/>
</dbReference>
<dbReference type="AlphaFoldDB" id="A0A371H368"/>
<keyword evidence="1" id="KW-0808">Transferase</keyword>
<dbReference type="GO" id="GO:0003964">
    <property type="term" value="F:RNA-directed DNA polymerase activity"/>
    <property type="evidence" value="ECO:0007669"/>
    <property type="project" value="UniProtKB-KW"/>
</dbReference>
<organism evidence="8 9">
    <name type="scientific">Mucuna pruriens</name>
    <name type="common">Velvet bean</name>
    <name type="synonym">Dolichos pruriens</name>
    <dbReference type="NCBI Taxonomy" id="157652"/>
    <lineage>
        <taxon>Eukaryota</taxon>
        <taxon>Viridiplantae</taxon>
        <taxon>Streptophyta</taxon>
        <taxon>Embryophyta</taxon>
        <taxon>Tracheophyta</taxon>
        <taxon>Spermatophyta</taxon>
        <taxon>Magnoliopsida</taxon>
        <taxon>eudicotyledons</taxon>
        <taxon>Gunneridae</taxon>
        <taxon>Pentapetalae</taxon>
        <taxon>rosids</taxon>
        <taxon>fabids</taxon>
        <taxon>Fabales</taxon>
        <taxon>Fabaceae</taxon>
        <taxon>Papilionoideae</taxon>
        <taxon>50 kb inversion clade</taxon>
        <taxon>NPAAA clade</taxon>
        <taxon>indigoferoid/millettioid clade</taxon>
        <taxon>Phaseoleae</taxon>
        <taxon>Mucuna</taxon>
    </lineage>
</organism>
<comment type="caution">
    <text evidence="8">The sequence shown here is derived from an EMBL/GenBank/DDBJ whole genome shotgun (WGS) entry which is preliminary data.</text>
</comment>
<evidence type="ECO:0000256" key="6">
    <source>
        <dbReference type="ARBA" id="ARBA00022918"/>
    </source>
</evidence>
<gene>
    <name evidence="8" type="ORF">CR513_20035</name>
</gene>
<dbReference type="InterPro" id="IPR041373">
    <property type="entry name" value="RT_RNaseH"/>
</dbReference>
<keyword evidence="6" id="KW-0695">RNA-directed DNA polymerase</keyword>
<dbReference type="SUPFAM" id="SSF56672">
    <property type="entry name" value="DNA/RNA polymerases"/>
    <property type="match status" value="1"/>
</dbReference>
<evidence type="ECO:0000313" key="8">
    <source>
        <dbReference type="EMBL" id="RDX97231.1"/>
    </source>
</evidence>
<evidence type="ECO:0000256" key="3">
    <source>
        <dbReference type="ARBA" id="ARBA00022722"/>
    </source>
</evidence>
<dbReference type="EMBL" id="QJKJ01003709">
    <property type="protein sequence ID" value="RDX97231.1"/>
    <property type="molecule type" value="Genomic_DNA"/>
</dbReference>
<keyword evidence="4" id="KW-0255">Endonuclease</keyword>
<name>A0A371H368_MUCPR</name>
<dbReference type="OrthoDB" id="1426770at2759"/>
<accession>A0A371H368</accession>
<dbReference type="GO" id="GO:0004519">
    <property type="term" value="F:endonuclease activity"/>
    <property type="evidence" value="ECO:0007669"/>
    <property type="project" value="UniProtKB-KW"/>
</dbReference>
<evidence type="ECO:0000256" key="2">
    <source>
        <dbReference type="ARBA" id="ARBA00022695"/>
    </source>
</evidence>
<keyword evidence="3" id="KW-0540">Nuclease</keyword>
<evidence type="ECO:0000256" key="4">
    <source>
        <dbReference type="ARBA" id="ARBA00022759"/>
    </source>
</evidence>
<proteinExistence type="predicted"/>
<keyword evidence="9" id="KW-1185">Reference proteome</keyword>
<reference evidence="8" key="1">
    <citation type="submission" date="2018-05" db="EMBL/GenBank/DDBJ databases">
        <title>Draft genome of Mucuna pruriens seed.</title>
        <authorList>
            <person name="Nnadi N.E."/>
            <person name="Vos R."/>
            <person name="Hasami M.H."/>
            <person name="Devisetty U.K."/>
            <person name="Aguiy J.C."/>
        </authorList>
    </citation>
    <scope>NUCLEOTIDE SEQUENCE [LARGE SCALE GENOMIC DNA]</scope>
    <source>
        <strain evidence="8">JCA_2017</strain>
    </source>
</reference>
<evidence type="ECO:0000259" key="7">
    <source>
        <dbReference type="Pfam" id="PF17917"/>
    </source>
</evidence>